<reference evidence="8 9" key="1">
    <citation type="journal article" date="2013" name="Genome Biol. Evol.">
        <title>Life in an arsenic-containing gold mine: genome and physiology of the autotrophic arsenite-oxidizing bacterium rhizobium sp. NT-26.</title>
        <authorList>
            <person name="Andres J."/>
            <person name="Arsene-Ploetze F."/>
            <person name="Barbe V."/>
            <person name="Brochier-Armanet C."/>
            <person name="Cleiss-Arnold J."/>
            <person name="Coppee J.Y."/>
            <person name="Dillies M.A."/>
            <person name="Geist"/>
            <person name="L"/>
            <person name="Joublin A."/>
            <person name="Koechler S."/>
            <person name="Lassalle F."/>
            <person name="Marchal M."/>
            <person name="Medigue C."/>
            <person name="Muller D."/>
            <person name="Nesme X."/>
            <person name="Plewniak F."/>
            <person name="Proux C."/>
            <person name="Ramirez-Bahena M.H."/>
            <person name="Schenowitz C."/>
            <person name="Sismeiro O."/>
            <person name="Vallenet D."/>
            <person name="Santini J.M."/>
            <person name="Bertin P.N."/>
        </authorList>
    </citation>
    <scope>NUCLEOTIDE SEQUENCE [LARGE SCALE GENOMIC DNA]</scope>
    <source>
        <strain evidence="8 9">NT-26</strain>
    </source>
</reference>
<feature type="binding site" evidence="5">
    <location>
        <position position="121"/>
    </location>
    <ligand>
        <name>substrate</name>
    </ligand>
</feature>
<dbReference type="PANTHER" id="PTHR32308:SF0">
    <property type="entry name" value="HPCH_HPAI ALDOLASE_CITRATE LYASE DOMAIN-CONTAINING PROTEIN"/>
    <property type="match status" value="1"/>
</dbReference>
<dbReference type="KEGG" id="rht:NT26_4111"/>
<feature type="binding site" evidence="6">
    <location>
        <position position="121"/>
    </location>
    <ligand>
        <name>Mg(2+)</name>
        <dbReference type="ChEBI" id="CHEBI:18420"/>
    </ligand>
</feature>
<evidence type="ECO:0000256" key="3">
    <source>
        <dbReference type="ARBA" id="ARBA00022723"/>
    </source>
</evidence>
<evidence type="ECO:0000256" key="1">
    <source>
        <dbReference type="ARBA" id="ARBA00001946"/>
    </source>
</evidence>
<dbReference type="RefSeq" id="WP_052641271.1">
    <property type="nucleotide sequence ID" value="NZ_FO082820.1"/>
</dbReference>
<dbReference type="STRING" id="1125847.NT26_4111"/>
<keyword evidence="9" id="KW-1185">Reference proteome</keyword>
<keyword evidence="4 6" id="KW-0460">Magnesium</keyword>
<proteinExistence type="inferred from homology"/>
<dbReference type="Pfam" id="PF03328">
    <property type="entry name" value="HpcH_HpaI"/>
    <property type="match status" value="1"/>
</dbReference>
<sequence length="283" mass="30628">MIFSLLYVPGNSPRFLAKAGERQADVIIIDLEDAVPEPAKSEARDGLREWVPKIRSAGSQVFVRINHTDRLLDDAEAASRAGADALYIPKVNSADLLTQLAAKMTALEANRPPISFVPLIEDMRGLFEVRAIAHAPRVIAVTAGGEDLATAMGAEPTPEVLRYPKLMIHYAAKEAGVLSFGMLRTTVDYADQEALRAAALEARRFGFDGASCIHPSAVPILNACFSPTAAELEWASKVVAANDENAAVGRGAFLLDGKFIDAPIVERARRLLKRGQKRTECHD</sequence>
<keyword evidence="3 6" id="KW-0479">Metal-binding</keyword>
<dbReference type="GO" id="GO:0000287">
    <property type="term" value="F:magnesium ion binding"/>
    <property type="evidence" value="ECO:0007669"/>
    <property type="project" value="TreeGrafter"/>
</dbReference>
<dbReference type="InterPro" id="IPR040442">
    <property type="entry name" value="Pyrv_kinase-like_dom_sf"/>
</dbReference>
<dbReference type="Proteomes" id="UP000010792">
    <property type="component" value="Chromosome"/>
</dbReference>
<evidence type="ECO:0000313" key="9">
    <source>
        <dbReference type="Proteomes" id="UP000010792"/>
    </source>
</evidence>
<name>L0NL62_9HYPH</name>
<feature type="binding site" evidence="6">
    <location>
        <position position="147"/>
    </location>
    <ligand>
        <name>Mg(2+)</name>
        <dbReference type="ChEBI" id="CHEBI:18420"/>
    </ligand>
</feature>
<dbReference type="EMBL" id="FO082820">
    <property type="protein sequence ID" value="CCF21833.1"/>
    <property type="molecule type" value="Genomic_DNA"/>
</dbReference>
<evidence type="ECO:0000256" key="6">
    <source>
        <dbReference type="PIRSR" id="PIRSR015582-2"/>
    </source>
</evidence>
<dbReference type="SUPFAM" id="SSF51621">
    <property type="entry name" value="Phosphoenolpyruvate/pyruvate domain"/>
    <property type="match status" value="1"/>
</dbReference>
<organism evidence="8 9">
    <name type="scientific">Pseudorhizobium banfieldiae</name>
    <dbReference type="NCBI Taxonomy" id="1125847"/>
    <lineage>
        <taxon>Bacteria</taxon>
        <taxon>Pseudomonadati</taxon>
        <taxon>Pseudomonadota</taxon>
        <taxon>Alphaproteobacteria</taxon>
        <taxon>Hyphomicrobiales</taxon>
        <taxon>Rhizobiaceae</taxon>
        <taxon>Rhizobium/Agrobacterium group</taxon>
        <taxon>Pseudorhizobium</taxon>
    </lineage>
</organism>
<dbReference type="GO" id="GO:0003824">
    <property type="term" value="F:catalytic activity"/>
    <property type="evidence" value="ECO:0007669"/>
    <property type="project" value="InterPro"/>
</dbReference>
<evidence type="ECO:0000313" key="8">
    <source>
        <dbReference type="EMBL" id="CCF21833.1"/>
    </source>
</evidence>
<dbReference type="InterPro" id="IPR015813">
    <property type="entry name" value="Pyrv/PenolPyrv_kinase-like_dom"/>
</dbReference>
<feature type="domain" description="HpcH/HpaI aldolase/citrate lyase" evidence="7">
    <location>
        <begin position="4"/>
        <end position="215"/>
    </location>
</feature>
<evidence type="ECO:0000256" key="2">
    <source>
        <dbReference type="ARBA" id="ARBA00005568"/>
    </source>
</evidence>
<evidence type="ECO:0000259" key="7">
    <source>
        <dbReference type="Pfam" id="PF03328"/>
    </source>
</evidence>
<accession>L0NL62</accession>
<dbReference type="InterPro" id="IPR011206">
    <property type="entry name" value="Citrate_lyase_beta/mcl1/mcl2"/>
</dbReference>
<dbReference type="OrthoDB" id="9800547at2"/>
<evidence type="ECO:0000256" key="5">
    <source>
        <dbReference type="PIRSR" id="PIRSR015582-1"/>
    </source>
</evidence>
<comment type="cofactor">
    <cofactor evidence="1">
        <name>Mg(2+)</name>
        <dbReference type="ChEBI" id="CHEBI:18420"/>
    </cofactor>
</comment>
<protein>
    <submittedName>
        <fullName evidence="8">D-isomer specific 2-hydroxyacid dehydrogenase, NAD-binding</fullName>
    </submittedName>
</protein>
<dbReference type="PANTHER" id="PTHR32308">
    <property type="entry name" value="LYASE BETA SUBUNIT, PUTATIVE (AFU_ORTHOLOGUE AFUA_4G13030)-RELATED"/>
    <property type="match status" value="1"/>
</dbReference>
<comment type="similarity">
    <text evidence="2">Belongs to the HpcH/HpaI aldolase family.</text>
</comment>
<evidence type="ECO:0000256" key="4">
    <source>
        <dbReference type="ARBA" id="ARBA00022842"/>
    </source>
</evidence>
<gene>
    <name evidence="8" type="ORF">NT26_4111</name>
</gene>
<dbReference type="GO" id="GO:0006107">
    <property type="term" value="P:oxaloacetate metabolic process"/>
    <property type="evidence" value="ECO:0007669"/>
    <property type="project" value="TreeGrafter"/>
</dbReference>
<dbReference type="AlphaFoldDB" id="L0NL62"/>
<feature type="binding site" evidence="5">
    <location>
        <position position="64"/>
    </location>
    <ligand>
        <name>substrate</name>
    </ligand>
</feature>
<dbReference type="InterPro" id="IPR005000">
    <property type="entry name" value="Aldolase/citrate-lyase_domain"/>
</dbReference>
<dbReference type="PIRSF" id="PIRSF015582">
    <property type="entry name" value="Cit_lyase_B"/>
    <property type="match status" value="1"/>
</dbReference>
<dbReference type="Gene3D" id="3.20.20.60">
    <property type="entry name" value="Phosphoenolpyruvate-binding domains"/>
    <property type="match status" value="1"/>
</dbReference>